<comment type="caution">
    <text evidence="4">The sequence shown here is derived from an EMBL/GenBank/DDBJ whole genome shotgun (WGS) entry which is preliminary data.</text>
</comment>
<reference evidence="4" key="1">
    <citation type="journal article" date="2021" name="Evol. Appl.">
        <title>The genome of the Pyrenean desman and the effects of bottlenecks and inbreeding on the genomic landscape of an endangered species.</title>
        <authorList>
            <person name="Escoda L."/>
            <person name="Castresana J."/>
        </authorList>
    </citation>
    <scope>NUCLEOTIDE SEQUENCE</scope>
    <source>
        <strain evidence="4">IBE-C5619</strain>
    </source>
</reference>
<evidence type="ECO:0000259" key="3">
    <source>
        <dbReference type="Pfam" id="PF01562"/>
    </source>
</evidence>
<evidence type="ECO:0000313" key="4">
    <source>
        <dbReference type="EMBL" id="KAG8512660.1"/>
    </source>
</evidence>
<keyword evidence="2" id="KW-0732">Signal</keyword>
<proteinExistence type="predicted"/>
<evidence type="ECO:0000256" key="2">
    <source>
        <dbReference type="SAM" id="SignalP"/>
    </source>
</evidence>
<dbReference type="Pfam" id="PF01562">
    <property type="entry name" value="Pep_M12B_propep"/>
    <property type="match status" value="1"/>
</dbReference>
<sequence length="243" mass="27068">MPCAQRSWLADFSVVAQLLNLGTLCYGRQPQPGPVRFPDRRQGPRGIIGSERKGDMGEILQIWRNTTNTPYHTDQFSPKCYSVSPFLLEHFISALPEYQVVGPVRVDASGHFLSYGLHHPITNSRRKRDVDGPEDRVYYQISHEEKDLFFNLTINQGFHSQNYIVERRYGNLSHVKMVTSSAPPCHLQGTVLQQGTRIGTAALSACHGLVSACINHLLPLPPHLGFLGQHAPTSVPPVLPAQV</sequence>
<evidence type="ECO:0000313" key="5">
    <source>
        <dbReference type="Proteomes" id="UP000700334"/>
    </source>
</evidence>
<protein>
    <submittedName>
        <fullName evidence="4">A disintegrin and metalloproteinase with thrombospondin motifs 12</fullName>
    </submittedName>
</protein>
<accession>A0A8J6DM02</accession>
<keyword evidence="5" id="KW-1185">Reference proteome</keyword>
<feature type="signal peptide" evidence="2">
    <location>
        <begin position="1"/>
        <end position="27"/>
    </location>
</feature>
<keyword evidence="1" id="KW-1015">Disulfide bond</keyword>
<dbReference type="InterPro" id="IPR002870">
    <property type="entry name" value="Peptidase_M12B_N"/>
</dbReference>
<feature type="domain" description="Peptidase M12B propeptide" evidence="3">
    <location>
        <begin position="99"/>
        <end position="191"/>
    </location>
</feature>
<organism evidence="4 5">
    <name type="scientific">Galemys pyrenaicus</name>
    <name type="common">Iberian desman</name>
    <name type="synonym">Pyrenean desman</name>
    <dbReference type="NCBI Taxonomy" id="202257"/>
    <lineage>
        <taxon>Eukaryota</taxon>
        <taxon>Metazoa</taxon>
        <taxon>Chordata</taxon>
        <taxon>Craniata</taxon>
        <taxon>Vertebrata</taxon>
        <taxon>Euteleostomi</taxon>
        <taxon>Mammalia</taxon>
        <taxon>Eutheria</taxon>
        <taxon>Laurasiatheria</taxon>
        <taxon>Eulipotyphla</taxon>
        <taxon>Talpidae</taxon>
        <taxon>Galemys</taxon>
    </lineage>
</organism>
<dbReference type="AlphaFoldDB" id="A0A8J6DM02"/>
<feature type="chain" id="PRO_5035157000" evidence="2">
    <location>
        <begin position="28"/>
        <end position="243"/>
    </location>
</feature>
<gene>
    <name evidence="4" type="ORF">J0S82_007359</name>
</gene>
<dbReference type="OrthoDB" id="9908504at2759"/>
<name>A0A8J6DM02_GALPY</name>
<evidence type="ECO:0000256" key="1">
    <source>
        <dbReference type="ARBA" id="ARBA00023157"/>
    </source>
</evidence>
<dbReference type="Proteomes" id="UP000700334">
    <property type="component" value="Unassembled WGS sequence"/>
</dbReference>
<dbReference type="EMBL" id="JAGFMF010011791">
    <property type="protein sequence ID" value="KAG8512660.1"/>
    <property type="molecule type" value="Genomic_DNA"/>
</dbReference>